<gene>
    <name evidence="1" type="ORF">SAMN02745119_03364</name>
</gene>
<dbReference type="EMBL" id="FUWR01000036">
    <property type="protein sequence ID" value="SKA25081.1"/>
    <property type="molecule type" value="Genomic_DNA"/>
</dbReference>
<dbReference type="AlphaFoldDB" id="A0A1T4SB59"/>
<proteinExistence type="predicted"/>
<dbReference type="RefSeq" id="WP_078791605.1">
    <property type="nucleotide sequence ID" value="NZ_FUWR01000036.1"/>
</dbReference>
<dbReference type="Proteomes" id="UP000190102">
    <property type="component" value="Unassembled WGS sequence"/>
</dbReference>
<sequence length="156" mass="17717">MFHIIPSHISRLDYSVVSTDGDLLTIQFQVPSAFAATLPTLLRSLAESFTMMGQKARVAQATARARDPELIKQREEERLKADQTILHRFDRFVLSGMNNREAIRATRDYFNSRGLSTTSYIIELTVRQYGRLSKKKNGLIISSNRLEAKGNKNKSL</sequence>
<dbReference type="STRING" id="115783.SAMN02745119_03364"/>
<keyword evidence="2" id="KW-1185">Reference proteome</keyword>
<evidence type="ECO:0000313" key="2">
    <source>
        <dbReference type="Proteomes" id="UP000190102"/>
    </source>
</evidence>
<protein>
    <submittedName>
        <fullName evidence="1">Uncharacterized protein</fullName>
    </submittedName>
</protein>
<evidence type="ECO:0000313" key="1">
    <source>
        <dbReference type="EMBL" id="SKA25081.1"/>
    </source>
</evidence>
<accession>A0A1T4SB59</accession>
<reference evidence="2" key="1">
    <citation type="submission" date="2017-02" db="EMBL/GenBank/DDBJ databases">
        <authorList>
            <person name="Varghese N."/>
            <person name="Submissions S."/>
        </authorList>
    </citation>
    <scope>NUCLEOTIDE SEQUENCE [LARGE SCALE GENOMIC DNA]</scope>
    <source>
        <strain evidence="2">ATCC BAA-34</strain>
    </source>
</reference>
<name>A0A1T4SB59_9BACT</name>
<organism evidence="1 2">
    <name type="scientific">Trichlorobacter thiogenes</name>
    <dbReference type="NCBI Taxonomy" id="115783"/>
    <lineage>
        <taxon>Bacteria</taxon>
        <taxon>Pseudomonadati</taxon>
        <taxon>Thermodesulfobacteriota</taxon>
        <taxon>Desulfuromonadia</taxon>
        <taxon>Geobacterales</taxon>
        <taxon>Geobacteraceae</taxon>
        <taxon>Trichlorobacter</taxon>
    </lineage>
</organism>